<dbReference type="HOGENOM" id="CLU_108933_1_1_9"/>
<dbReference type="EMBL" id="AFZE01000057">
    <property type="protein sequence ID" value="EHL10628.1"/>
    <property type="molecule type" value="Genomic_DNA"/>
</dbReference>
<dbReference type="Pfam" id="PF07456">
    <property type="entry name" value="Hpre_diP_synt_I"/>
    <property type="match status" value="1"/>
</dbReference>
<dbReference type="InterPro" id="IPR014535">
    <property type="entry name" value="Hpre_diP_synt_I"/>
</dbReference>
<dbReference type="AlphaFoldDB" id="G9XG60"/>
<accession>G9XG60</accession>
<gene>
    <name evidence="3" type="ORF">HMPREF9628_00825</name>
    <name evidence="2" type="ORF">HMPREF9629_00843</name>
    <name evidence="4" type="ORF">HMPREF9630_01386</name>
</gene>
<dbReference type="PATRIC" id="fig|796937.3.peg.2080"/>
<dbReference type="Proteomes" id="UP000006437">
    <property type="component" value="Unassembled WGS sequence"/>
</dbReference>
<keyword evidence="1" id="KW-1133">Transmembrane helix</keyword>
<accession>V9HRK9</accession>
<name>G9XG60_9FIRM</name>
<organism evidence="3 5">
    <name type="scientific">Peptoanaerobacter stomatis</name>
    <dbReference type="NCBI Taxonomy" id="796937"/>
    <lineage>
        <taxon>Bacteria</taxon>
        <taxon>Bacillati</taxon>
        <taxon>Bacillota</taxon>
        <taxon>Clostridia</taxon>
        <taxon>Peptostreptococcales</taxon>
        <taxon>Filifactoraceae</taxon>
        <taxon>Peptoanaerobacter</taxon>
    </lineage>
</organism>
<proteinExistence type="predicted"/>
<evidence type="ECO:0000313" key="3">
    <source>
        <dbReference type="EMBL" id="EHL15174.1"/>
    </source>
</evidence>
<feature type="transmembrane region" description="Helical" evidence="1">
    <location>
        <begin position="6"/>
        <end position="23"/>
    </location>
</feature>
<evidence type="ECO:0000313" key="2">
    <source>
        <dbReference type="EMBL" id="EHL10628.1"/>
    </source>
</evidence>
<keyword evidence="1" id="KW-0812">Transmembrane</keyword>
<protein>
    <submittedName>
        <fullName evidence="3">Heptaprenyl diphosphate synthase component I</fullName>
    </submittedName>
</protein>
<dbReference type="EMBL" id="AFZG01000096">
    <property type="protein sequence ID" value="EHL15174.1"/>
    <property type="molecule type" value="Genomic_DNA"/>
</dbReference>
<reference evidence="2 6" key="1">
    <citation type="submission" date="2011-08" db="EMBL/GenBank/DDBJ databases">
        <title>The Genome Sequence of Eubacteriaceae bacterium ACC19a.</title>
        <authorList>
            <consortium name="The Broad Institute Genome Sequencing Platform"/>
            <person name="Earl A."/>
            <person name="Ward D."/>
            <person name="Feldgarden M."/>
            <person name="Gevers D."/>
            <person name="Sizova M."/>
            <person name="Hazen A."/>
            <person name="Epstein S."/>
            <person name="Young S.K."/>
            <person name="Zeng Q."/>
            <person name="Gargeya S."/>
            <person name="Fitzgerald M."/>
            <person name="Haas B."/>
            <person name="Abouelleil A."/>
            <person name="Alvarado L."/>
            <person name="Arachchi H.M."/>
            <person name="Berlin A."/>
            <person name="Brown A."/>
            <person name="Chapman S.B."/>
            <person name="Chen Z."/>
            <person name="Dunbar C."/>
            <person name="Freedman E."/>
            <person name="Gearin G."/>
            <person name="Gellesch M."/>
            <person name="Goldberg J."/>
            <person name="Griggs A."/>
            <person name="Gujja S."/>
            <person name="Heiman D."/>
            <person name="Howarth C."/>
            <person name="Larson L."/>
            <person name="Lui A."/>
            <person name="MacDonald P.J.P."/>
            <person name="Montmayeur A."/>
            <person name="Murphy C."/>
            <person name="Neiman D."/>
            <person name="Pearson M."/>
            <person name="Priest M."/>
            <person name="Roberts A."/>
            <person name="Saif S."/>
            <person name="Shea T."/>
            <person name="Shenoy N."/>
            <person name="Sisk P."/>
            <person name="Stolte C."/>
            <person name="Sykes S."/>
            <person name="Wortman J."/>
            <person name="Nusbaum C."/>
            <person name="Birren B."/>
        </authorList>
    </citation>
    <scope>NUCLEOTIDE SEQUENCE [LARGE SCALE GENOMIC DNA]</scope>
    <source>
        <strain evidence="2 6">ACC19a</strain>
    </source>
</reference>
<dbReference type="Proteomes" id="UP000017818">
    <property type="component" value="Unassembled WGS sequence"/>
</dbReference>
<dbReference type="Gene3D" id="1.10.1760.20">
    <property type="match status" value="1"/>
</dbReference>
<dbReference type="PIRSF" id="PIRSF027391">
    <property type="entry name" value="Hpre_diP_synt_I"/>
    <property type="match status" value="1"/>
</dbReference>
<evidence type="ECO:0000313" key="7">
    <source>
        <dbReference type="Proteomes" id="UP000017818"/>
    </source>
</evidence>
<dbReference type="Proteomes" id="UP000003379">
    <property type="component" value="Unassembled WGS sequence"/>
</dbReference>
<reference evidence="4 7" key="3">
    <citation type="submission" date="2012-05" db="EMBL/GenBank/DDBJ databases">
        <title>The Genome Sequence of Eubacteriaceae bacterium CM2.</title>
        <authorList>
            <consortium name="The Broad Institute Genome Sequencing Platform"/>
            <person name="Earl A."/>
            <person name="Ward D."/>
            <person name="Feldgarden M."/>
            <person name="Gevers D."/>
            <person name="Sizova M."/>
            <person name="Hazen A."/>
            <person name="Epstein S."/>
            <person name="Walker B."/>
            <person name="Young S.K."/>
            <person name="Zeng Q."/>
            <person name="Gargeya S."/>
            <person name="Fitzgerald M."/>
            <person name="Haas B."/>
            <person name="Abouelleil A."/>
            <person name="Alvarado L."/>
            <person name="Arachchi H.M."/>
            <person name="Berlin A."/>
            <person name="Chapman S.B."/>
            <person name="Goldberg J."/>
            <person name="Griggs A."/>
            <person name="Gujja S."/>
            <person name="Hansen M."/>
            <person name="Howarth C."/>
            <person name="Imamovic A."/>
            <person name="Larimer J."/>
            <person name="McCowen C."/>
            <person name="Montmayeur A."/>
            <person name="Murphy C."/>
            <person name="Neiman D."/>
            <person name="Pearson M."/>
            <person name="Priest M."/>
            <person name="Roberts A."/>
            <person name="Saif S."/>
            <person name="Shea T."/>
            <person name="Sisk P."/>
            <person name="Sykes S."/>
            <person name="Wortman J."/>
            <person name="Nusbaum C."/>
            <person name="Birren B."/>
        </authorList>
    </citation>
    <scope>NUCLEOTIDE SEQUENCE [LARGE SCALE GENOMIC DNA]</scope>
    <source>
        <strain evidence="4 7">CM2</strain>
    </source>
</reference>
<dbReference type="RefSeq" id="WP_009525078.1">
    <property type="nucleotide sequence ID" value="NZ_JBQMYZ010000016.1"/>
</dbReference>
<evidence type="ECO:0000313" key="4">
    <source>
        <dbReference type="EMBL" id="EHL17861.1"/>
    </source>
</evidence>
<evidence type="ECO:0000256" key="1">
    <source>
        <dbReference type="SAM" id="Phobius"/>
    </source>
</evidence>
<feature type="transmembrane region" description="Helical" evidence="1">
    <location>
        <begin position="107"/>
        <end position="129"/>
    </location>
</feature>
<dbReference type="EMBL" id="AFZF02000016">
    <property type="protein sequence ID" value="EHL17861.1"/>
    <property type="molecule type" value="Genomic_DNA"/>
</dbReference>
<accession>G9X386</accession>
<comment type="caution">
    <text evidence="3">The sequence shown here is derived from an EMBL/GenBank/DDBJ whole genome shotgun (WGS) entry which is preliminary data.</text>
</comment>
<dbReference type="InterPro" id="IPR010898">
    <property type="entry name" value="Hpre_diP_synth_I"/>
</dbReference>
<feature type="transmembrane region" description="Helical" evidence="1">
    <location>
        <begin position="72"/>
        <end position="95"/>
    </location>
</feature>
<evidence type="ECO:0000313" key="5">
    <source>
        <dbReference type="Proteomes" id="UP000003379"/>
    </source>
</evidence>
<reference evidence="3 5" key="2">
    <citation type="submission" date="2011-08" db="EMBL/GenBank/DDBJ databases">
        <title>The Genome Sequence of Eubacteriaceae bacterium CM5.</title>
        <authorList>
            <consortium name="The Broad Institute Genome Sequencing Platform"/>
            <person name="Earl A."/>
            <person name="Ward D."/>
            <person name="Feldgarden M."/>
            <person name="Gevers D."/>
            <person name="Sizova M."/>
            <person name="Hazen A."/>
            <person name="Epstein S."/>
            <person name="Young S.K."/>
            <person name="Zeng Q."/>
            <person name="Gargeya S."/>
            <person name="Fitzgerald M."/>
            <person name="Haas B."/>
            <person name="Abouelleil A."/>
            <person name="Alvarado L."/>
            <person name="Arachchi H.M."/>
            <person name="Berlin A."/>
            <person name="Brown A."/>
            <person name="Chapman S.B."/>
            <person name="Chen Z."/>
            <person name="Dunbar C."/>
            <person name="Freedman E."/>
            <person name="Gearin G."/>
            <person name="Gellesch M."/>
            <person name="Goldberg J."/>
            <person name="Griggs A."/>
            <person name="Gujja S."/>
            <person name="Heiman D."/>
            <person name="Howarth C."/>
            <person name="Larson L."/>
            <person name="Lui A."/>
            <person name="MacDonald P.J.P."/>
            <person name="Montmayeur A."/>
            <person name="Murphy C."/>
            <person name="Neiman D."/>
            <person name="Pearson M."/>
            <person name="Priest M."/>
            <person name="Roberts A."/>
            <person name="Saif S."/>
            <person name="Shea T."/>
            <person name="Shenoy N."/>
            <person name="Sisk P."/>
            <person name="Stolte C."/>
            <person name="Sykes S."/>
            <person name="Wortman J."/>
            <person name="Nusbaum C."/>
            <person name="Birren B."/>
        </authorList>
    </citation>
    <scope>NUCLEOTIDE SEQUENCE [LARGE SCALE GENOMIC DNA]</scope>
    <source>
        <strain evidence="3 5">CM5</strain>
    </source>
</reference>
<feature type="transmembrane region" description="Helical" evidence="1">
    <location>
        <begin position="44"/>
        <end position="66"/>
    </location>
</feature>
<evidence type="ECO:0000313" key="6">
    <source>
        <dbReference type="Proteomes" id="UP000006437"/>
    </source>
</evidence>
<dbReference type="OrthoDB" id="9799095at2"/>
<sequence length="170" mass="18821">MNKTSKMVLLAIMLSFSLVLYYIENMLPPINLIAPGAKLGLSNIISLTCLYVFGFKEAFVILFMRIFLSSTFYGGISTFMYSISGGILSIIAMGILKKLDLKSVSMIGISVVGALFFNIGQLLVASFMISNTKIFYYLPYMSFISIGTGIFIGITSQFLTEHLKKIIKKN</sequence>
<keyword evidence="1" id="KW-0472">Membrane</keyword>
<dbReference type="STRING" id="796937.HMPREF9630_01386"/>
<feature type="transmembrane region" description="Helical" evidence="1">
    <location>
        <begin position="135"/>
        <end position="159"/>
    </location>
</feature>